<proteinExistence type="predicted"/>
<reference evidence="1" key="2">
    <citation type="submission" date="2021-04" db="EMBL/GenBank/DDBJ databases">
        <authorList>
            <person name="Gilroy R."/>
        </authorList>
    </citation>
    <scope>NUCLEOTIDE SEQUENCE</scope>
    <source>
        <strain evidence="1">ChiBcolR8-3208</strain>
    </source>
</reference>
<dbReference type="AlphaFoldDB" id="A0A9D2LWT9"/>
<gene>
    <name evidence="1" type="ORF">H9942_01280</name>
</gene>
<dbReference type="Proteomes" id="UP000824214">
    <property type="component" value="Unassembled WGS sequence"/>
</dbReference>
<reference evidence="1" key="1">
    <citation type="journal article" date="2021" name="PeerJ">
        <title>Extensive microbial diversity within the chicken gut microbiome revealed by metagenomics and culture.</title>
        <authorList>
            <person name="Gilroy R."/>
            <person name="Ravi A."/>
            <person name="Getino M."/>
            <person name="Pursley I."/>
            <person name="Horton D.L."/>
            <person name="Alikhan N.F."/>
            <person name="Baker D."/>
            <person name="Gharbi K."/>
            <person name="Hall N."/>
            <person name="Watson M."/>
            <person name="Adriaenssens E.M."/>
            <person name="Foster-Nyarko E."/>
            <person name="Jarju S."/>
            <person name="Secka A."/>
            <person name="Antonio M."/>
            <person name="Oren A."/>
            <person name="Chaudhuri R.R."/>
            <person name="La Ragione R."/>
            <person name="Hildebrand F."/>
            <person name="Pallen M.J."/>
        </authorList>
    </citation>
    <scope>NUCLEOTIDE SEQUENCE</scope>
    <source>
        <strain evidence="1">ChiBcolR8-3208</strain>
    </source>
</reference>
<name>A0A9D2LWT9_9FIRM</name>
<accession>A0A9D2LWT9</accession>
<organism evidence="1 2">
    <name type="scientific">Candidatus Acutalibacter ornithocaccae</name>
    <dbReference type="NCBI Taxonomy" id="2838416"/>
    <lineage>
        <taxon>Bacteria</taxon>
        <taxon>Bacillati</taxon>
        <taxon>Bacillota</taxon>
        <taxon>Clostridia</taxon>
        <taxon>Eubacteriales</taxon>
        <taxon>Acutalibacteraceae</taxon>
        <taxon>Acutalibacter</taxon>
    </lineage>
</organism>
<protein>
    <submittedName>
        <fullName evidence="1">Uncharacterized protein</fullName>
    </submittedName>
</protein>
<evidence type="ECO:0000313" key="1">
    <source>
        <dbReference type="EMBL" id="HJB36684.1"/>
    </source>
</evidence>
<evidence type="ECO:0000313" key="2">
    <source>
        <dbReference type="Proteomes" id="UP000824214"/>
    </source>
</evidence>
<sequence>MLLDNNRNPWLLRSEDIWTIVGEINGDWPILLGPAIVVAYPASCDFSESGKEAARCGPSGFPGM</sequence>
<dbReference type="EMBL" id="DWXZ01000019">
    <property type="protein sequence ID" value="HJB36684.1"/>
    <property type="molecule type" value="Genomic_DNA"/>
</dbReference>
<comment type="caution">
    <text evidence="1">The sequence shown here is derived from an EMBL/GenBank/DDBJ whole genome shotgun (WGS) entry which is preliminary data.</text>
</comment>